<evidence type="ECO:0000313" key="9">
    <source>
        <dbReference type="Proteomes" id="UP001595692"/>
    </source>
</evidence>
<feature type="transmembrane region" description="Helical" evidence="7">
    <location>
        <begin position="234"/>
        <end position="257"/>
    </location>
</feature>
<keyword evidence="9" id="KW-1185">Reference proteome</keyword>
<keyword evidence="4 7" id="KW-0812">Transmembrane</keyword>
<comment type="subcellular location">
    <subcellularLocation>
        <location evidence="1">Cell membrane</location>
        <topology evidence="1">Multi-pass membrane protein</topology>
    </subcellularLocation>
</comment>
<name>A0ABV8CJK9_9GAMM</name>
<reference evidence="9" key="1">
    <citation type="journal article" date="2019" name="Int. J. Syst. Evol. Microbiol.">
        <title>The Global Catalogue of Microorganisms (GCM) 10K type strain sequencing project: providing services to taxonomists for standard genome sequencing and annotation.</title>
        <authorList>
            <consortium name="The Broad Institute Genomics Platform"/>
            <consortium name="The Broad Institute Genome Sequencing Center for Infectious Disease"/>
            <person name="Wu L."/>
            <person name="Ma J."/>
        </authorList>
    </citation>
    <scope>NUCLEOTIDE SEQUENCE [LARGE SCALE GENOMIC DNA]</scope>
    <source>
        <strain evidence="9">CCUG 54939</strain>
    </source>
</reference>
<keyword evidence="5 7" id="KW-1133">Transmembrane helix</keyword>
<feature type="transmembrane region" description="Helical" evidence="7">
    <location>
        <begin position="210"/>
        <end position="228"/>
    </location>
</feature>
<feature type="transmembrane region" description="Helical" evidence="7">
    <location>
        <begin position="181"/>
        <end position="198"/>
    </location>
</feature>
<feature type="transmembrane region" description="Helical" evidence="7">
    <location>
        <begin position="310"/>
        <end position="329"/>
    </location>
</feature>
<dbReference type="Proteomes" id="UP001595692">
    <property type="component" value="Unassembled WGS sequence"/>
</dbReference>
<sequence length="343" mass="39113">MMLYFLSFFVLCFAMTGVARRYAIWRHAMAIPEFRHHHLEPVPRGGGIALVITMITLNLLMYRFHLIDIATARSLSFSGFFLLLACIANDLKPLPPLGRFVLQVVAVVLALIWYNRDLIVIVLDSYLYLSGLWIPVLGLLLLGLIKLNNVMNEVDGMVASQAFTMVFASACLLAISGEEQWTVPLILICAPILGFLAWNWPPARIMMGDAGSSFLGLFISLLGLHLAGDTSINLWVWLVMMSVFISDVVTTLVCRLLRKQEWRPSLHKMHGYQILARRWDSHFYVTLLLCVLNWLWLFPLAWLAMEFENYGLFIWFASLLPLVAGTLYLQYRPDDEHEPHAQL</sequence>
<feature type="transmembrane region" description="Helical" evidence="7">
    <location>
        <begin position="97"/>
        <end position="114"/>
    </location>
</feature>
<dbReference type="EMBL" id="JBHSAF010000001">
    <property type="protein sequence ID" value="MFC3912299.1"/>
    <property type="molecule type" value="Genomic_DNA"/>
</dbReference>
<evidence type="ECO:0000313" key="8">
    <source>
        <dbReference type="EMBL" id="MFC3912299.1"/>
    </source>
</evidence>
<evidence type="ECO:0008006" key="10">
    <source>
        <dbReference type="Google" id="ProtNLM"/>
    </source>
</evidence>
<gene>
    <name evidence="8" type="ORF">ACFOSS_02315</name>
</gene>
<feature type="transmembrane region" description="Helical" evidence="7">
    <location>
        <begin position="45"/>
        <end position="64"/>
    </location>
</feature>
<dbReference type="InterPro" id="IPR000715">
    <property type="entry name" value="Glycosyl_transferase_4"/>
</dbReference>
<evidence type="ECO:0000256" key="1">
    <source>
        <dbReference type="ARBA" id="ARBA00004651"/>
    </source>
</evidence>
<feature type="transmembrane region" description="Helical" evidence="7">
    <location>
        <begin position="157"/>
        <end position="175"/>
    </location>
</feature>
<evidence type="ECO:0000256" key="7">
    <source>
        <dbReference type="SAM" id="Phobius"/>
    </source>
</evidence>
<evidence type="ECO:0000256" key="3">
    <source>
        <dbReference type="ARBA" id="ARBA00022679"/>
    </source>
</evidence>
<evidence type="ECO:0000256" key="2">
    <source>
        <dbReference type="ARBA" id="ARBA00022475"/>
    </source>
</evidence>
<dbReference type="Pfam" id="PF00953">
    <property type="entry name" value="Glycos_transf_4"/>
    <property type="match status" value="1"/>
</dbReference>
<dbReference type="PANTHER" id="PTHR22926:SF3">
    <property type="entry name" value="UNDECAPRENYL-PHOSPHATE ALPHA-N-ACETYLGLUCOSAMINYL 1-PHOSPHATE TRANSFERASE"/>
    <property type="match status" value="1"/>
</dbReference>
<dbReference type="PANTHER" id="PTHR22926">
    <property type="entry name" value="PHOSPHO-N-ACETYLMURAMOYL-PENTAPEPTIDE-TRANSFERASE"/>
    <property type="match status" value="1"/>
</dbReference>
<feature type="transmembrane region" description="Helical" evidence="7">
    <location>
        <begin position="126"/>
        <end position="145"/>
    </location>
</feature>
<evidence type="ECO:0000256" key="6">
    <source>
        <dbReference type="ARBA" id="ARBA00023136"/>
    </source>
</evidence>
<accession>A0ABV8CJK9</accession>
<organism evidence="8 9">
    <name type="scientific">Pseudaeromonas sharmana</name>
    <dbReference type="NCBI Taxonomy" id="328412"/>
    <lineage>
        <taxon>Bacteria</taxon>
        <taxon>Pseudomonadati</taxon>
        <taxon>Pseudomonadota</taxon>
        <taxon>Gammaproteobacteria</taxon>
        <taxon>Aeromonadales</taxon>
        <taxon>Aeromonadaceae</taxon>
        <taxon>Pseudaeromonas</taxon>
    </lineage>
</organism>
<feature type="transmembrane region" description="Helical" evidence="7">
    <location>
        <begin position="283"/>
        <end position="304"/>
    </location>
</feature>
<evidence type="ECO:0000256" key="4">
    <source>
        <dbReference type="ARBA" id="ARBA00022692"/>
    </source>
</evidence>
<keyword evidence="3" id="KW-0808">Transferase</keyword>
<proteinExistence type="predicted"/>
<dbReference type="RefSeq" id="WP_377150404.1">
    <property type="nucleotide sequence ID" value="NZ_JBHSAF010000001.1"/>
</dbReference>
<keyword evidence="6 7" id="KW-0472">Membrane</keyword>
<protein>
    <recommendedName>
        <fullName evidence="10">Fuc2NAc and GlcNAc transferase</fullName>
    </recommendedName>
</protein>
<comment type="caution">
    <text evidence="8">The sequence shown here is derived from an EMBL/GenBank/DDBJ whole genome shotgun (WGS) entry which is preliminary data.</text>
</comment>
<evidence type="ECO:0000256" key="5">
    <source>
        <dbReference type="ARBA" id="ARBA00022989"/>
    </source>
</evidence>
<keyword evidence="2" id="KW-1003">Cell membrane</keyword>